<dbReference type="PANTHER" id="PTHR43948">
    <property type="entry name" value="DNAJ HOMOLOG SUBFAMILY B"/>
    <property type="match status" value="1"/>
</dbReference>
<gene>
    <name evidence="2" type="ORF">IAB12_03390</name>
</gene>
<sequence>MTDDPYSILGIKPGASEDEIKKAYKKMARKYHPDLNGNSKEAEAMMKKVNEAYDVLINKKSYSSSSSSSSSSTERENPFYWYYNSGYSSYSSSAFNEDEFSARYGSGPSLERAKVLFNSRQFGRCLSELNRFPSDQRTAEWYFISAMAKRNTGNSYESYADLKKACEMDPDNAEYRMYMNRFDQRNTYYSSQRSSYGIPSSIIECCCSIMLFRFCCCII</sequence>
<protein>
    <submittedName>
        <fullName evidence="2">J domain-containing protein</fullName>
    </submittedName>
</protein>
<evidence type="ECO:0000313" key="3">
    <source>
        <dbReference type="Proteomes" id="UP000823936"/>
    </source>
</evidence>
<reference evidence="2" key="2">
    <citation type="submission" date="2021-04" db="EMBL/GenBank/DDBJ databases">
        <authorList>
            <person name="Gilroy R."/>
        </authorList>
    </citation>
    <scope>NUCLEOTIDE SEQUENCE</scope>
    <source>
        <strain evidence="2">Gambia11-129</strain>
    </source>
</reference>
<dbReference type="Proteomes" id="UP000823936">
    <property type="component" value="Unassembled WGS sequence"/>
</dbReference>
<dbReference type="EMBL" id="DXHU01000015">
    <property type="protein sequence ID" value="HIV98809.1"/>
    <property type="molecule type" value="Genomic_DNA"/>
</dbReference>
<dbReference type="InterPro" id="IPR011990">
    <property type="entry name" value="TPR-like_helical_dom_sf"/>
</dbReference>
<comment type="caution">
    <text evidence="2">The sequence shown here is derived from an EMBL/GenBank/DDBJ whole genome shotgun (WGS) entry which is preliminary data.</text>
</comment>
<evidence type="ECO:0000313" key="2">
    <source>
        <dbReference type="EMBL" id="HIV98809.1"/>
    </source>
</evidence>
<feature type="domain" description="J" evidence="1">
    <location>
        <begin position="4"/>
        <end position="61"/>
    </location>
</feature>
<dbReference type="SMART" id="SM00271">
    <property type="entry name" value="DnaJ"/>
    <property type="match status" value="1"/>
</dbReference>
<dbReference type="InterPro" id="IPR001623">
    <property type="entry name" value="DnaJ_domain"/>
</dbReference>
<name>A0A9D1PSM3_9SPIO</name>
<dbReference type="PRINTS" id="PR00625">
    <property type="entry name" value="JDOMAIN"/>
</dbReference>
<dbReference type="PROSITE" id="PS50076">
    <property type="entry name" value="DNAJ_2"/>
    <property type="match status" value="1"/>
</dbReference>
<dbReference type="Pfam" id="PF00226">
    <property type="entry name" value="DnaJ"/>
    <property type="match status" value="1"/>
</dbReference>
<proteinExistence type="predicted"/>
<dbReference type="PANTHER" id="PTHR43948:SF10">
    <property type="entry name" value="MRJ, ISOFORM E"/>
    <property type="match status" value="1"/>
</dbReference>
<dbReference type="AlphaFoldDB" id="A0A9D1PSM3"/>
<evidence type="ECO:0000259" key="1">
    <source>
        <dbReference type="PROSITE" id="PS50076"/>
    </source>
</evidence>
<reference evidence="2" key="1">
    <citation type="journal article" date="2021" name="PeerJ">
        <title>Extensive microbial diversity within the chicken gut microbiome revealed by metagenomics and culture.</title>
        <authorList>
            <person name="Gilroy R."/>
            <person name="Ravi A."/>
            <person name="Getino M."/>
            <person name="Pursley I."/>
            <person name="Horton D.L."/>
            <person name="Alikhan N.F."/>
            <person name="Baker D."/>
            <person name="Gharbi K."/>
            <person name="Hall N."/>
            <person name="Watson M."/>
            <person name="Adriaenssens E.M."/>
            <person name="Foster-Nyarko E."/>
            <person name="Jarju S."/>
            <person name="Secka A."/>
            <person name="Antonio M."/>
            <person name="Oren A."/>
            <person name="Chaudhuri R.R."/>
            <person name="La Ragione R."/>
            <person name="Hildebrand F."/>
            <person name="Pallen M.J."/>
        </authorList>
    </citation>
    <scope>NUCLEOTIDE SEQUENCE</scope>
    <source>
        <strain evidence="2">Gambia11-129</strain>
    </source>
</reference>
<dbReference type="SUPFAM" id="SSF46565">
    <property type="entry name" value="Chaperone J-domain"/>
    <property type="match status" value="1"/>
</dbReference>
<dbReference type="Gene3D" id="1.10.287.110">
    <property type="entry name" value="DnaJ domain"/>
    <property type="match status" value="1"/>
</dbReference>
<dbReference type="Gene3D" id="1.25.40.10">
    <property type="entry name" value="Tetratricopeptide repeat domain"/>
    <property type="match status" value="1"/>
</dbReference>
<organism evidence="2 3">
    <name type="scientific">Candidatus Ornithospirochaeta avicola</name>
    <dbReference type="NCBI Taxonomy" id="2840896"/>
    <lineage>
        <taxon>Bacteria</taxon>
        <taxon>Pseudomonadati</taxon>
        <taxon>Spirochaetota</taxon>
        <taxon>Spirochaetia</taxon>
        <taxon>Spirochaetales</taxon>
        <taxon>Spirochaetaceae</taxon>
        <taxon>Spirochaetaceae incertae sedis</taxon>
        <taxon>Candidatus Ornithospirochaeta</taxon>
    </lineage>
</organism>
<dbReference type="InterPro" id="IPR036869">
    <property type="entry name" value="J_dom_sf"/>
</dbReference>
<dbReference type="SUPFAM" id="SSF48452">
    <property type="entry name" value="TPR-like"/>
    <property type="match status" value="1"/>
</dbReference>
<accession>A0A9D1PSM3</accession>
<dbReference type="CDD" id="cd06257">
    <property type="entry name" value="DnaJ"/>
    <property type="match status" value="1"/>
</dbReference>